<feature type="region of interest" description="Disordered" evidence="2">
    <location>
        <begin position="591"/>
        <end position="623"/>
    </location>
</feature>
<dbReference type="Proteomes" id="UP000294933">
    <property type="component" value="Unassembled WGS sequence"/>
</dbReference>
<dbReference type="AlphaFoldDB" id="A0A4Y7QDQ8"/>
<feature type="compositionally biased region" description="Acidic residues" evidence="2">
    <location>
        <begin position="595"/>
        <end position="622"/>
    </location>
</feature>
<dbReference type="EMBL" id="ML170163">
    <property type="protein sequence ID" value="TDL25535.1"/>
    <property type="molecule type" value="Genomic_DNA"/>
</dbReference>
<feature type="region of interest" description="Disordered" evidence="2">
    <location>
        <begin position="410"/>
        <end position="431"/>
    </location>
</feature>
<dbReference type="STRING" id="50990.A0A4Y7QDQ8"/>
<sequence length="941" mass="103844">MDSDYGRNRQSLADIEQELYDIFECHPESQLNEEGHPVVPAHALVDVFRVFGERHNGEPLLKADEEKKLGQLVASHPDLDVTPDVLLKFIALLTGDSPQASPAKDLDQGFDRGRTSDKDEDHTYASRSSSHSSGTSHGSRAPPVPPKTPLSVRVPDSPFDSGKRQRTTPLQNAAPSSWAGKRPPPAHRRKSDAGAPGMPKRALSDSESTPSSYSRRGSRSRAPSNPTSPRGYGSPDLSWEASSPPYVGSPPMRPHSRTQSHGQYSTSPPLQSFRYNSRNNNGFDDGGAMHSPGSDHDGSFEFRTRRGHAESLEASLSSLPMPKQHSGSDSDSDSDSDGDNDPTLGLVHDRERSTTSSIASLEPQERLEALQRTNAELGRKLIDAERTLQKKLSEHEAELEEMQLRLEEAKSELSATKREEKELRAKERQNSNQITALESEIAAMQKALDTARSSYQSLQKQYQEQCSESERHRNSLRFRDQELKDHQDQISLHNLELTKWRQAHEQLEAHLATVEAQLTIAREAQVQLEEQKQENLMLKETIDRMRFDMDELRTKAEGAAMSTGGSSAGTSIQGSISKSLGEELMRMNKGRWVGNEEDEGVVEDDDDTPADETEGQDTEGEDVIQTIITRKKKKVASRANRTETIHVEDVKEYADAFTQHYISEFTTSHTTQTDPEPKRRMVSFSSQTDTRALAATSAQTDKQPAPPPRITLEIETQTDIPERSRSATPDTEMTSSSSTILPPTPKPATSPLKGEEPPSYSQVDEEAREMLALRKWHKNLHLPLSPLRGGVSDDAREEWAALKAEIGIECLAIDRVLEMTPRNPDLGDTRHVRKNGRFYNIYNTVVYRNGEDGGLLSTNAIAQVLGLALGISVVGLAVVTQNTAPSYAVPGGPTYYDRAAWSSFNHMSGGEGFAQDGTAAVWDFIGRVGGGAARIARGWPS</sequence>
<feature type="region of interest" description="Disordered" evidence="2">
    <location>
        <begin position="666"/>
        <end position="762"/>
    </location>
</feature>
<feature type="region of interest" description="Disordered" evidence="2">
    <location>
        <begin position="97"/>
        <end position="363"/>
    </location>
</feature>
<dbReference type="VEuPathDB" id="FungiDB:BD410DRAFT_813313"/>
<evidence type="ECO:0000256" key="1">
    <source>
        <dbReference type="SAM" id="Coils"/>
    </source>
</evidence>
<feature type="compositionally biased region" description="Low complexity" evidence="2">
    <location>
        <begin position="205"/>
        <end position="225"/>
    </location>
</feature>
<gene>
    <name evidence="3" type="ORF">BD410DRAFT_813313</name>
</gene>
<protein>
    <submittedName>
        <fullName evidence="3">Uncharacterized protein</fullName>
    </submittedName>
</protein>
<evidence type="ECO:0000256" key="2">
    <source>
        <dbReference type="SAM" id="MobiDB-lite"/>
    </source>
</evidence>
<feature type="compositionally biased region" description="Basic and acidic residues" evidence="2">
    <location>
        <begin position="293"/>
        <end position="311"/>
    </location>
</feature>
<evidence type="ECO:0000313" key="3">
    <source>
        <dbReference type="EMBL" id="TDL25535.1"/>
    </source>
</evidence>
<feature type="compositionally biased region" description="Low complexity" evidence="2">
    <location>
        <begin position="126"/>
        <end position="140"/>
    </location>
</feature>
<accession>A0A4Y7QDQ8</accession>
<proteinExistence type="predicted"/>
<feature type="compositionally biased region" description="Polar residues" evidence="2">
    <location>
        <begin position="683"/>
        <end position="702"/>
    </location>
</feature>
<organism evidence="3 4">
    <name type="scientific">Rickenella mellea</name>
    <dbReference type="NCBI Taxonomy" id="50990"/>
    <lineage>
        <taxon>Eukaryota</taxon>
        <taxon>Fungi</taxon>
        <taxon>Dikarya</taxon>
        <taxon>Basidiomycota</taxon>
        <taxon>Agaricomycotina</taxon>
        <taxon>Agaricomycetes</taxon>
        <taxon>Hymenochaetales</taxon>
        <taxon>Rickenellaceae</taxon>
        <taxon>Rickenella</taxon>
    </lineage>
</organism>
<feature type="coiled-coil region" evidence="1">
    <location>
        <begin position="497"/>
        <end position="541"/>
    </location>
</feature>
<keyword evidence="4" id="KW-1185">Reference proteome</keyword>
<evidence type="ECO:0000313" key="4">
    <source>
        <dbReference type="Proteomes" id="UP000294933"/>
    </source>
</evidence>
<feature type="compositionally biased region" description="Basic and acidic residues" evidence="2">
    <location>
        <begin position="104"/>
        <end position="124"/>
    </location>
</feature>
<feature type="compositionally biased region" description="Basic and acidic residues" evidence="2">
    <location>
        <begin position="410"/>
        <end position="429"/>
    </location>
</feature>
<reference evidence="3 4" key="1">
    <citation type="submission" date="2018-06" db="EMBL/GenBank/DDBJ databases">
        <title>A transcriptomic atlas of mushroom development highlights an independent origin of complex multicellularity.</title>
        <authorList>
            <consortium name="DOE Joint Genome Institute"/>
            <person name="Krizsan K."/>
            <person name="Almasi E."/>
            <person name="Merenyi Z."/>
            <person name="Sahu N."/>
            <person name="Viragh M."/>
            <person name="Koszo T."/>
            <person name="Mondo S."/>
            <person name="Kiss B."/>
            <person name="Balint B."/>
            <person name="Kues U."/>
            <person name="Barry K."/>
            <person name="Hegedus J.C."/>
            <person name="Henrissat B."/>
            <person name="Johnson J."/>
            <person name="Lipzen A."/>
            <person name="Ohm R."/>
            <person name="Nagy I."/>
            <person name="Pangilinan J."/>
            <person name="Yan J."/>
            <person name="Xiong Y."/>
            <person name="Grigoriev I.V."/>
            <person name="Hibbett D.S."/>
            <person name="Nagy L.G."/>
        </authorList>
    </citation>
    <scope>NUCLEOTIDE SEQUENCE [LARGE SCALE GENOMIC DNA]</scope>
    <source>
        <strain evidence="3 4">SZMC22713</strain>
    </source>
</reference>
<dbReference type="OrthoDB" id="432685at2759"/>
<feature type="compositionally biased region" description="Polar residues" evidence="2">
    <location>
        <begin position="257"/>
        <end position="282"/>
    </location>
</feature>
<feature type="compositionally biased region" description="Acidic residues" evidence="2">
    <location>
        <begin position="330"/>
        <end position="340"/>
    </location>
</feature>
<name>A0A4Y7QDQ8_9AGAM</name>
<keyword evidence="1" id="KW-0175">Coiled coil</keyword>